<sequence>MLERLSRSIAIKAINNSADSEADLEVITYGLTNRLCRYTINLFTFLIGFLLGHILEALFALVALKVIRTLSGGVHFKSLTVCAIVTSLFCGLLPLVQLEMEIKIIFTALSLFMYIVWAPNVYEELVVERNDDQLKLFSSLVVASNFYFQSSILTIIFFVQGLTIIKWRR</sequence>
<evidence type="ECO:0000256" key="8">
    <source>
        <dbReference type="SAM" id="Phobius"/>
    </source>
</evidence>
<dbReference type="InterPro" id="IPR006741">
    <property type="entry name" value="AgrB"/>
</dbReference>
<feature type="transmembrane region" description="Helical" evidence="8">
    <location>
        <begin position="42"/>
        <end position="64"/>
    </location>
</feature>
<keyword evidence="1" id="KW-1003">Cell membrane</keyword>
<dbReference type="Pfam" id="PF04647">
    <property type="entry name" value="AgrB"/>
    <property type="match status" value="1"/>
</dbReference>
<dbReference type="RefSeq" id="WP_144989195.1">
    <property type="nucleotide sequence ID" value="NZ_VNJK01000001.1"/>
</dbReference>
<dbReference type="GO" id="GO:0016020">
    <property type="term" value="C:membrane"/>
    <property type="evidence" value="ECO:0007669"/>
    <property type="project" value="InterPro"/>
</dbReference>
<proteinExistence type="predicted"/>
<dbReference type="EMBL" id="VNJK01000001">
    <property type="protein sequence ID" value="TVX93071.1"/>
    <property type="molecule type" value="Genomic_DNA"/>
</dbReference>
<keyword evidence="7 8" id="KW-0472">Membrane</keyword>
<dbReference type="AlphaFoldDB" id="A0A559IZL9"/>
<evidence type="ECO:0000256" key="6">
    <source>
        <dbReference type="ARBA" id="ARBA00022989"/>
    </source>
</evidence>
<keyword evidence="4 8" id="KW-0812">Transmembrane</keyword>
<evidence type="ECO:0008006" key="11">
    <source>
        <dbReference type="Google" id="ProtNLM"/>
    </source>
</evidence>
<keyword evidence="10" id="KW-1185">Reference proteome</keyword>
<organism evidence="9 10">
    <name type="scientific">Paenibacillus agilis</name>
    <dbReference type="NCBI Taxonomy" id="3020863"/>
    <lineage>
        <taxon>Bacteria</taxon>
        <taxon>Bacillati</taxon>
        <taxon>Bacillota</taxon>
        <taxon>Bacilli</taxon>
        <taxon>Bacillales</taxon>
        <taxon>Paenibacillaceae</taxon>
        <taxon>Paenibacillus</taxon>
    </lineage>
</organism>
<gene>
    <name evidence="9" type="ORF">FPZ44_08360</name>
</gene>
<reference evidence="9 10" key="1">
    <citation type="submission" date="2019-07" db="EMBL/GenBank/DDBJ databases">
        <authorList>
            <person name="Kim J."/>
        </authorList>
    </citation>
    <scope>NUCLEOTIDE SEQUENCE [LARGE SCALE GENOMIC DNA]</scope>
    <source>
        <strain evidence="9 10">N4</strain>
    </source>
</reference>
<accession>A0A559IZL9</accession>
<keyword evidence="6 8" id="KW-1133">Transmembrane helix</keyword>
<dbReference type="GO" id="GO:0006508">
    <property type="term" value="P:proteolysis"/>
    <property type="evidence" value="ECO:0007669"/>
    <property type="project" value="UniProtKB-KW"/>
</dbReference>
<evidence type="ECO:0000313" key="10">
    <source>
        <dbReference type="Proteomes" id="UP000318102"/>
    </source>
</evidence>
<evidence type="ECO:0000256" key="4">
    <source>
        <dbReference type="ARBA" id="ARBA00022692"/>
    </source>
</evidence>
<evidence type="ECO:0000256" key="1">
    <source>
        <dbReference type="ARBA" id="ARBA00022475"/>
    </source>
</evidence>
<dbReference type="SMART" id="SM00793">
    <property type="entry name" value="AgrB"/>
    <property type="match status" value="1"/>
</dbReference>
<keyword evidence="2" id="KW-0673">Quorum sensing</keyword>
<comment type="caution">
    <text evidence="9">The sequence shown here is derived from an EMBL/GenBank/DDBJ whole genome shotgun (WGS) entry which is preliminary data.</text>
</comment>
<feature type="transmembrane region" description="Helical" evidence="8">
    <location>
        <begin position="102"/>
        <end position="122"/>
    </location>
</feature>
<evidence type="ECO:0000256" key="2">
    <source>
        <dbReference type="ARBA" id="ARBA00022654"/>
    </source>
</evidence>
<dbReference type="OrthoDB" id="2666767at2"/>
<evidence type="ECO:0000256" key="7">
    <source>
        <dbReference type="ARBA" id="ARBA00023136"/>
    </source>
</evidence>
<dbReference type="GO" id="GO:0008233">
    <property type="term" value="F:peptidase activity"/>
    <property type="evidence" value="ECO:0007669"/>
    <property type="project" value="UniProtKB-KW"/>
</dbReference>
<name>A0A559IZL9_9BACL</name>
<dbReference type="Proteomes" id="UP000318102">
    <property type="component" value="Unassembled WGS sequence"/>
</dbReference>
<evidence type="ECO:0000256" key="3">
    <source>
        <dbReference type="ARBA" id="ARBA00022670"/>
    </source>
</evidence>
<keyword evidence="3" id="KW-0645">Protease</keyword>
<dbReference type="GO" id="GO:0009372">
    <property type="term" value="P:quorum sensing"/>
    <property type="evidence" value="ECO:0007669"/>
    <property type="project" value="UniProtKB-KW"/>
</dbReference>
<keyword evidence="5" id="KW-0378">Hydrolase</keyword>
<evidence type="ECO:0000256" key="5">
    <source>
        <dbReference type="ARBA" id="ARBA00022801"/>
    </source>
</evidence>
<evidence type="ECO:0000313" key="9">
    <source>
        <dbReference type="EMBL" id="TVX93071.1"/>
    </source>
</evidence>
<protein>
    <recommendedName>
        <fullName evidence="11">Accessory regulator AgrB</fullName>
    </recommendedName>
</protein>
<feature type="transmembrane region" description="Helical" evidence="8">
    <location>
        <begin position="146"/>
        <end position="165"/>
    </location>
</feature>
<feature type="transmembrane region" description="Helical" evidence="8">
    <location>
        <begin position="76"/>
        <end position="95"/>
    </location>
</feature>